<accession>A0A2N6NVR8</accession>
<evidence type="ECO:0000313" key="3">
    <source>
        <dbReference type="Proteomes" id="UP000235728"/>
    </source>
</evidence>
<dbReference type="AlphaFoldDB" id="A0A2N6NVR8"/>
<comment type="caution">
    <text evidence="2">The sequence shown here is derived from an EMBL/GenBank/DDBJ whole genome shotgun (WGS) entry which is preliminary data.</text>
</comment>
<reference evidence="2 3" key="1">
    <citation type="journal article" date="2016" name="Appl. Microbiol. Biotechnol.">
        <title>Characterization of T-DNA insertion mutants with decreased virulence in the entomopathogenic fungus Beauveria bassiana JEF-007.</title>
        <authorList>
            <person name="Kim S."/>
            <person name="Lee S.J."/>
            <person name="Nai Y.S."/>
            <person name="Yu J.S."/>
            <person name="Lee M.R."/>
            <person name="Yang Y.T."/>
            <person name="Kim J.S."/>
        </authorList>
    </citation>
    <scope>NUCLEOTIDE SEQUENCE [LARGE SCALE GENOMIC DNA]</scope>
    <source>
        <strain evidence="2 3">JEF-007</strain>
    </source>
</reference>
<proteinExistence type="predicted"/>
<organism evidence="2 3">
    <name type="scientific">Beauveria bassiana</name>
    <name type="common">White muscardine disease fungus</name>
    <name type="synonym">Tritirachium shiotae</name>
    <dbReference type="NCBI Taxonomy" id="176275"/>
    <lineage>
        <taxon>Eukaryota</taxon>
        <taxon>Fungi</taxon>
        <taxon>Dikarya</taxon>
        <taxon>Ascomycota</taxon>
        <taxon>Pezizomycotina</taxon>
        <taxon>Sordariomycetes</taxon>
        <taxon>Hypocreomycetidae</taxon>
        <taxon>Hypocreales</taxon>
        <taxon>Cordycipitaceae</taxon>
        <taxon>Beauveria</taxon>
    </lineage>
</organism>
<sequence>MNGSESPSGAKPPLVSGGLSNGDSVAARKRKKDGLAPILTQSPEPADKTGLRQVAAAHIEFGVYYGQGFLSMNQTYGPQHQLGIETINTFWTIGV</sequence>
<gene>
    <name evidence="2" type="ORF">BM221_001451</name>
</gene>
<dbReference type="EMBL" id="MRVG01000002">
    <property type="protein sequence ID" value="PMB71364.1"/>
    <property type="molecule type" value="Genomic_DNA"/>
</dbReference>
<dbReference type="Proteomes" id="UP000235728">
    <property type="component" value="Unassembled WGS sequence"/>
</dbReference>
<feature type="region of interest" description="Disordered" evidence="1">
    <location>
        <begin position="1"/>
        <end position="47"/>
    </location>
</feature>
<evidence type="ECO:0000313" key="2">
    <source>
        <dbReference type="EMBL" id="PMB71364.1"/>
    </source>
</evidence>
<name>A0A2N6NVR8_BEABA</name>
<protein>
    <submittedName>
        <fullName evidence="2">Uncharacterized protein</fullName>
    </submittedName>
</protein>
<evidence type="ECO:0000256" key="1">
    <source>
        <dbReference type="SAM" id="MobiDB-lite"/>
    </source>
</evidence>